<feature type="compositionally biased region" description="Pro residues" evidence="2">
    <location>
        <begin position="33"/>
        <end position="46"/>
    </location>
</feature>
<evidence type="ECO:0000313" key="4">
    <source>
        <dbReference type="Proteomes" id="UP000613580"/>
    </source>
</evidence>
<reference evidence="3" key="1">
    <citation type="submission" date="2020-05" db="EMBL/GenBank/DDBJ databases">
        <title>Mycena genomes resolve the evolution of fungal bioluminescence.</title>
        <authorList>
            <person name="Tsai I.J."/>
        </authorList>
    </citation>
    <scope>NUCLEOTIDE SEQUENCE</scope>
    <source>
        <strain evidence="3">110903Hualien_Pintung</strain>
    </source>
</reference>
<keyword evidence="4" id="KW-1185">Reference proteome</keyword>
<feature type="compositionally biased region" description="Low complexity" evidence="2">
    <location>
        <begin position="60"/>
        <end position="84"/>
    </location>
</feature>
<comment type="caution">
    <text evidence="3">The sequence shown here is derived from an EMBL/GenBank/DDBJ whole genome shotgun (WGS) entry which is preliminary data.</text>
</comment>
<evidence type="ECO:0000256" key="1">
    <source>
        <dbReference type="SAM" id="Coils"/>
    </source>
</evidence>
<accession>A0A8H6SVB7</accession>
<keyword evidence="1" id="KW-0175">Coiled coil</keyword>
<name>A0A8H6SVB7_MYCCL</name>
<protein>
    <submittedName>
        <fullName evidence="3">Uncharacterized protein</fullName>
    </submittedName>
</protein>
<evidence type="ECO:0000313" key="3">
    <source>
        <dbReference type="EMBL" id="KAF7306064.1"/>
    </source>
</evidence>
<feature type="region of interest" description="Disordered" evidence="2">
    <location>
        <begin position="1"/>
        <end position="98"/>
    </location>
</feature>
<dbReference type="AlphaFoldDB" id="A0A8H6SVB7"/>
<dbReference type="EMBL" id="JACAZE010000009">
    <property type="protein sequence ID" value="KAF7306064.1"/>
    <property type="molecule type" value="Genomic_DNA"/>
</dbReference>
<evidence type="ECO:0000256" key="2">
    <source>
        <dbReference type="SAM" id="MobiDB-lite"/>
    </source>
</evidence>
<feature type="region of interest" description="Disordered" evidence="2">
    <location>
        <begin position="149"/>
        <end position="172"/>
    </location>
</feature>
<dbReference type="OrthoDB" id="3211582at2759"/>
<dbReference type="Proteomes" id="UP000613580">
    <property type="component" value="Unassembled WGS sequence"/>
</dbReference>
<gene>
    <name evidence="3" type="ORF">HMN09_00761300</name>
</gene>
<sequence length="172" mass="18702">MPLFKSHPAAPSPEREPTPPPRKGSIFNRRRSPTPPPTTNPNPPPTANRGFFSRRRSSDDSSLGSPRSNPNLARGGSLRSGSSSFFTRNRHLGDVSQDPTILAAKEKVTIAERAEAEADRALNAARTMVREAKAHVRMLEREAAEEHKRAQAKQAVANDVSRTAAALGRHGN</sequence>
<organism evidence="3 4">
    <name type="scientific">Mycena chlorophos</name>
    <name type="common">Agaric fungus</name>
    <name type="synonym">Agaricus chlorophos</name>
    <dbReference type="NCBI Taxonomy" id="658473"/>
    <lineage>
        <taxon>Eukaryota</taxon>
        <taxon>Fungi</taxon>
        <taxon>Dikarya</taxon>
        <taxon>Basidiomycota</taxon>
        <taxon>Agaricomycotina</taxon>
        <taxon>Agaricomycetes</taxon>
        <taxon>Agaricomycetidae</taxon>
        <taxon>Agaricales</taxon>
        <taxon>Marasmiineae</taxon>
        <taxon>Mycenaceae</taxon>
        <taxon>Mycena</taxon>
    </lineage>
</organism>
<feature type="coiled-coil region" evidence="1">
    <location>
        <begin position="111"/>
        <end position="149"/>
    </location>
</feature>
<proteinExistence type="predicted"/>